<dbReference type="HOGENOM" id="CLU_1910684_0_0_1"/>
<dbReference type="EMBL" id="JH598638">
    <property type="status" value="NOT_ANNOTATED_CDS"/>
    <property type="molecule type" value="Genomic_DNA"/>
</dbReference>
<reference evidence="1" key="2">
    <citation type="submission" date="2015-06" db="UniProtKB">
        <authorList>
            <consortium name="EnsemblProtists"/>
        </authorList>
    </citation>
    <scope>IDENTIFICATION</scope>
    <source>
        <strain evidence="1">Emoy2</strain>
    </source>
</reference>
<evidence type="ECO:0000313" key="1">
    <source>
        <dbReference type="EnsemblProtists" id="HpaP809011"/>
    </source>
</evidence>
<accession>M4BRH1</accession>
<dbReference type="Proteomes" id="UP000011713">
    <property type="component" value="Unassembled WGS sequence"/>
</dbReference>
<dbReference type="AlphaFoldDB" id="M4BRH1"/>
<dbReference type="VEuPathDB" id="FungiDB:HpaG809011"/>
<reference evidence="2" key="1">
    <citation type="journal article" date="2010" name="Science">
        <title>Signatures of adaptation to obligate biotrophy in the Hyaloperonospora arabidopsidis genome.</title>
        <authorList>
            <person name="Baxter L."/>
            <person name="Tripathy S."/>
            <person name="Ishaque N."/>
            <person name="Boot N."/>
            <person name="Cabral A."/>
            <person name="Kemen E."/>
            <person name="Thines M."/>
            <person name="Ah-Fong A."/>
            <person name="Anderson R."/>
            <person name="Badejoko W."/>
            <person name="Bittner-Eddy P."/>
            <person name="Boore J.L."/>
            <person name="Chibucos M.C."/>
            <person name="Coates M."/>
            <person name="Dehal P."/>
            <person name="Delehaunty K."/>
            <person name="Dong S."/>
            <person name="Downton P."/>
            <person name="Dumas B."/>
            <person name="Fabro G."/>
            <person name="Fronick C."/>
            <person name="Fuerstenberg S.I."/>
            <person name="Fulton L."/>
            <person name="Gaulin E."/>
            <person name="Govers F."/>
            <person name="Hughes L."/>
            <person name="Humphray S."/>
            <person name="Jiang R.H."/>
            <person name="Judelson H."/>
            <person name="Kamoun S."/>
            <person name="Kyung K."/>
            <person name="Meijer H."/>
            <person name="Minx P."/>
            <person name="Morris P."/>
            <person name="Nelson J."/>
            <person name="Phuntumart V."/>
            <person name="Qutob D."/>
            <person name="Rehmany A."/>
            <person name="Rougon-Cardoso A."/>
            <person name="Ryden P."/>
            <person name="Torto-Alalibo T."/>
            <person name="Studholme D."/>
            <person name="Wang Y."/>
            <person name="Win J."/>
            <person name="Wood J."/>
            <person name="Clifton S.W."/>
            <person name="Rogers J."/>
            <person name="Van den Ackerveken G."/>
            <person name="Jones J.D."/>
            <person name="McDowell J.M."/>
            <person name="Beynon J."/>
            <person name="Tyler B.M."/>
        </authorList>
    </citation>
    <scope>NUCLEOTIDE SEQUENCE [LARGE SCALE GENOMIC DNA]</scope>
    <source>
        <strain evidence="2">Emoy2</strain>
    </source>
</reference>
<dbReference type="EnsemblProtists" id="HpaT809011">
    <property type="protein sequence ID" value="HpaP809011"/>
    <property type="gene ID" value="HpaG809011"/>
</dbReference>
<keyword evidence="2" id="KW-1185">Reference proteome</keyword>
<organism evidence="1 2">
    <name type="scientific">Hyaloperonospora arabidopsidis (strain Emoy2)</name>
    <name type="common">Downy mildew agent</name>
    <name type="synonym">Peronospora arabidopsidis</name>
    <dbReference type="NCBI Taxonomy" id="559515"/>
    <lineage>
        <taxon>Eukaryota</taxon>
        <taxon>Sar</taxon>
        <taxon>Stramenopiles</taxon>
        <taxon>Oomycota</taxon>
        <taxon>Peronosporomycetes</taxon>
        <taxon>Peronosporales</taxon>
        <taxon>Peronosporaceae</taxon>
        <taxon>Hyaloperonospora</taxon>
    </lineage>
</organism>
<dbReference type="InParanoid" id="M4BRH1"/>
<sequence>MKGDRLDHRQTPPHTHTYTHISTIKKFGIQPCAQSRIAAPFGLAITSSRFRSSHPVFPLSHVTQEVRAESQACACVPDAYTNTNSASMFSTGKPIRAYHLIRAYDLGGSDCLLWLLITNKKSGRVVTTSCHLP</sequence>
<name>M4BRH1_HYAAE</name>
<evidence type="ECO:0000313" key="2">
    <source>
        <dbReference type="Proteomes" id="UP000011713"/>
    </source>
</evidence>
<proteinExistence type="predicted"/>
<protein>
    <submittedName>
        <fullName evidence="1">Uncharacterized protein</fullName>
    </submittedName>
</protein>